<dbReference type="EMBL" id="BGPR01000537">
    <property type="protein sequence ID" value="GBM25397.1"/>
    <property type="molecule type" value="Genomic_DNA"/>
</dbReference>
<dbReference type="OrthoDB" id="411823at2759"/>
<accession>A0A4Y2E9D2</accession>
<protein>
    <submittedName>
        <fullName evidence="1">Uncharacterized protein</fullName>
    </submittedName>
</protein>
<keyword evidence="2" id="KW-1185">Reference proteome</keyword>
<organism evidence="1 2">
    <name type="scientific">Araneus ventricosus</name>
    <name type="common">Orbweaver spider</name>
    <name type="synonym">Epeira ventricosa</name>
    <dbReference type="NCBI Taxonomy" id="182803"/>
    <lineage>
        <taxon>Eukaryota</taxon>
        <taxon>Metazoa</taxon>
        <taxon>Ecdysozoa</taxon>
        <taxon>Arthropoda</taxon>
        <taxon>Chelicerata</taxon>
        <taxon>Arachnida</taxon>
        <taxon>Araneae</taxon>
        <taxon>Araneomorphae</taxon>
        <taxon>Entelegynae</taxon>
        <taxon>Araneoidea</taxon>
        <taxon>Araneidae</taxon>
        <taxon>Araneus</taxon>
    </lineage>
</organism>
<reference evidence="1 2" key="1">
    <citation type="journal article" date="2019" name="Sci. Rep.">
        <title>Orb-weaving spider Araneus ventricosus genome elucidates the spidroin gene catalogue.</title>
        <authorList>
            <person name="Kono N."/>
            <person name="Nakamura H."/>
            <person name="Ohtoshi R."/>
            <person name="Moran D.A.P."/>
            <person name="Shinohara A."/>
            <person name="Yoshida Y."/>
            <person name="Fujiwara M."/>
            <person name="Mori M."/>
            <person name="Tomita M."/>
            <person name="Arakawa K."/>
        </authorList>
    </citation>
    <scope>NUCLEOTIDE SEQUENCE [LARGE SCALE GENOMIC DNA]</scope>
</reference>
<sequence length="92" mass="10631">MSQKARFLFGMMPVMNNRRRYDDFFINQILAEHGCFPINENKFFGESLDCDCGLDKGTVRHLVYGCPNFDDIKNEYFPENFLSLCLLAGFGS</sequence>
<gene>
    <name evidence="1" type="ORF">AVEN_245809_1</name>
</gene>
<comment type="caution">
    <text evidence="1">The sequence shown here is derived from an EMBL/GenBank/DDBJ whole genome shotgun (WGS) entry which is preliminary data.</text>
</comment>
<evidence type="ECO:0000313" key="1">
    <source>
        <dbReference type="EMBL" id="GBM25397.1"/>
    </source>
</evidence>
<evidence type="ECO:0000313" key="2">
    <source>
        <dbReference type="Proteomes" id="UP000499080"/>
    </source>
</evidence>
<dbReference type="Proteomes" id="UP000499080">
    <property type="component" value="Unassembled WGS sequence"/>
</dbReference>
<proteinExistence type="predicted"/>
<name>A0A4Y2E9D2_ARAVE</name>
<dbReference type="AlphaFoldDB" id="A0A4Y2E9D2"/>